<dbReference type="AlphaFoldDB" id="A0AAV6GBV4"/>
<evidence type="ECO:0000256" key="1">
    <source>
        <dbReference type="ARBA" id="ARBA00004123"/>
    </source>
</evidence>
<dbReference type="GO" id="GO:0005634">
    <property type="term" value="C:nucleus"/>
    <property type="evidence" value="ECO:0007669"/>
    <property type="project" value="UniProtKB-SubCell"/>
</dbReference>
<reference evidence="7" key="1">
    <citation type="submission" date="2020-10" db="EMBL/GenBank/DDBJ databases">
        <title>Chromosome-scale genome assembly of the Allis shad, Alosa alosa.</title>
        <authorList>
            <person name="Margot Z."/>
            <person name="Christophe K."/>
            <person name="Cabau C."/>
            <person name="Louis A."/>
            <person name="Berthelot C."/>
            <person name="Parey E."/>
            <person name="Roest Crollius H."/>
            <person name="Montfort J."/>
            <person name="Robinson-Rechavi M."/>
            <person name="Bucao C."/>
            <person name="Bouchez O."/>
            <person name="Gislard M."/>
            <person name="Lluch J."/>
            <person name="Milhes M."/>
            <person name="Lampietro C."/>
            <person name="Lopez Roques C."/>
            <person name="Donnadieu C."/>
            <person name="Braasch I."/>
            <person name="Desvignes T."/>
            <person name="Postlethwait J."/>
            <person name="Bobe J."/>
            <person name="Guiguen Y."/>
        </authorList>
    </citation>
    <scope>NUCLEOTIDE SEQUENCE</scope>
    <source>
        <strain evidence="7">M-15738</strain>
        <tissue evidence="7">Blood</tissue>
    </source>
</reference>
<comment type="subcellular location">
    <subcellularLocation>
        <location evidence="1">Nucleus</location>
    </subcellularLocation>
</comment>
<dbReference type="InterPro" id="IPR052035">
    <property type="entry name" value="ZnF_BED_domain_contain"/>
</dbReference>
<feature type="compositionally biased region" description="Acidic residues" evidence="6">
    <location>
        <begin position="409"/>
        <end position="422"/>
    </location>
</feature>
<keyword evidence="5" id="KW-0539">Nucleus</keyword>
<dbReference type="Proteomes" id="UP000823561">
    <property type="component" value="Chromosome 13"/>
</dbReference>
<dbReference type="PANTHER" id="PTHR46481">
    <property type="entry name" value="ZINC FINGER BED DOMAIN-CONTAINING PROTEIN 4"/>
    <property type="match status" value="1"/>
</dbReference>
<keyword evidence="8" id="KW-1185">Reference proteome</keyword>
<dbReference type="GO" id="GO:0008270">
    <property type="term" value="F:zinc ion binding"/>
    <property type="evidence" value="ECO:0007669"/>
    <property type="project" value="UniProtKB-KW"/>
</dbReference>
<keyword evidence="3" id="KW-0863">Zinc-finger</keyword>
<evidence type="ECO:0000313" key="7">
    <source>
        <dbReference type="EMBL" id="KAG5270987.1"/>
    </source>
</evidence>
<gene>
    <name evidence="7" type="ORF">AALO_G00174590</name>
</gene>
<evidence type="ECO:0000256" key="6">
    <source>
        <dbReference type="SAM" id="MobiDB-lite"/>
    </source>
</evidence>
<feature type="region of interest" description="Disordered" evidence="6">
    <location>
        <begin position="409"/>
        <end position="428"/>
    </location>
</feature>
<comment type="caution">
    <text evidence="7">The sequence shown here is derived from an EMBL/GenBank/DDBJ whole genome shotgun (WGS) entry which is preliminary data.</text>
</comment>
<dbReference type="SUPFAM" id="SSF53098">
    <property type="entry name" value="Ribonuclease H-like"/>
    <property type="match status" value="1"/>
</dbReference>
<dbReference type="PANTHER" id="PTHR46481:SF10">
    <property type="entry name" value="ZINC FINGER BED DOMAIN-CONTAINING PROTEIN 39"/>
    <property type="match status" value="1"/>
</dbReference>
<evidence type="ECO:0000256" key="3">
    <source>
        <dbReference type="ARBA" id="ARBA00022771"/>
    </source>
</evidence>
<evidence type="ECO:0000256" key="2">
    <source>
        <dbReference type="ARBA" id="ARBA00022723"/>
    </source>
</evidence>
<dbReference type="EMBL" id="JADWDJ010000013">
    <property type="protein sequence ID" value="KAG5270987.1"/>
    <property type="molecule type" value="Genomic_DNA"/>
</dbReference>
<organism evidence="7 8">
    <name type="scientific">Alosa alosa</name>
    <name type="common">allis shad</name>
    <dbReference type="NCBI Taxonomy" id="278164"/>
    <lineage>
        <taxon>Eukaryota</taxon>
        <taxon>Metazoa</taxon>
        <taxon>Chordata</taxon>
        <taxon>Craniata</taxon>
        <taxon>Vertebrata</taxon>
        <taxon>Euteleostomi</taxon>
        <taxon>Actinopterygii</taxon>
        <taxon>Neopterygii</taxon>
        <taxon>Teleostei</taxon>
        <taxon>Clupei</taxon>
        <taxon>Clupeiformes</taxon>
        <taxon>Clupeoidei</taxon>
        <taxon>Clupeidae</taxon>
        <taxon>Alosa</taxon>
    </lineage>
</organism>
<evidence type="ECO:0000256" key="5">
    <source>
        <dbReference type="ARBA" id="ARBA00023242"/>
    </source>
</evidence>
<keyword evidence="2" id="KW-0479">Metal-binding</keyword>
<protein>
    <submittedName>
        <fullName evidence="7">Uncharacterized protein</fullName>
    </submittedName>
</protein>
<proteinExistence type="predicted"/>
<accession>A0AAV6GBV4</accession>
<name>A0AAV6GBV4_9TELE</name>
<keyword evidence="4" id="KW-0862">Zinc</keyword>
<evidence type="ECO:0000313" key="8">
    <source>
        <dbReference type="Proteomes" id="UP000823561"/>
    </source>
</evidence>
<dbReference type="InterPro" id="IPR012337">
    <property type="entry name" value="RNaseH-like_sf"/>
</dbReference>
<sequence>MDSKYTPISRSTISEKRIPVLVNQVKQTIVERLQSQPSVSVTVDIWSDRRLRSFLGVTAHAVHCSNGSCVLEPYLLECRRFTGRHSGERISDAFEEILEEYGIAQKVCYNITDNAANMKCAFKVQMPLQQASDTESEDDLDDEELWEDTDEDTELGLSGERLSCFAHSLQLVVSDGMKEVKSISLAIAKASRFSTLLHTSSAFKDTFESTCGTTKTVPAANNTRWNSTFKQLQALTSLDHKTLTEMCLNDFSEVVFTPREWNQLRDLTSILTPFAEATNLTEGEKVVTISIIVPTVLDLNTHLIKCETTHILCRPIARALHGSLKKRFQGIFEQFDMAGKTGKEEPFNNKIYTLSTMLDPQFGLNWVDLDVTCKQGAAYQRRYREDLKKSLKETLVAEVEKCAERYGGEQDDLDGTLEEDEDSPPKKCGRMLSRYKSLKKRSTGQQTCVATRAAQLIEF</sequence>
<evidence type="ECO:0000256" key="4">
    <source>
        <dbReference type="ARBA" id="ARBA00022833"/>
    </source>
</evidence>